<evidence type="ECO:0000313" key="3">
    <source>
        <dbReference type="Proteomes" id="UP000677305"/>
    </source>
</evidence>
<accession>A0A8J8SES0</accession>
<gene>
    <name evidence="2" type="ORF">HYG85_24055</name>
</gene>
<dbReference type="SUPFAM" id="SSF52507">
    <property type="entry name" value="Homo-oligomeric flavin-containing Cys decarboxylases, HFCD"/>
    <property type="match status" value="1"/>
</dbReference>
<sequence>MKELEGKKIGFALCGSFCTLARVFDPIKQLIDNGAEIFPIMSSNAYSIDTRFGNAKDFVKRLEDLTGHKVQTKIEETEPIGPKRLYDMLVVAPCTGNTLGKLANAITDTGVLMAIKATLRNCQPVVIAIATNDGLALNFKNFGTLMNTRNVYFVPFGQDNHVTKKNSLVAKMDLIYDTVIEAFEGRQKQPVLIQY</sequence>
<dbReference type="EMBL" id="CP058561">
    <property type="protein sequence ID" value="QUH31840.1"/>
    <property type="molecule type" value="Genomic_DNA"/>
</dbReference>
<protein>
    <submittedName>
        <fullName evidence="2">Dipicolinate synthase subunit B</fullName>
    </submittedName>
</protein>
<evidence type="ECO:0000259" key="1">
    <source>
        <dbReference type="Pfam" id="PF02441"/>
    </source>
</evidence>
<dbReference type="NCBIfam" id="TIGR02852">
    <property type="entry name" value="spore_dpaB"/>
    <property type="match status" value="1"/>
</dbReference>
<proteinExistence type="predicted"/>
<dbReference type="Pfam" id="PF02441">
    <property type="entry name" value="Flavoprotein"/>
    <property type="match status" value="1"/>
</dbReference>
<dbReference type="AlphaFoldDB" id="A0A8J8SES0"/>
<feature type="domain" description="Flavoprotein" evidence="1">
    <location>
        <begin position="7"/>
        <end position="180"/>
    </location>
</feature>
<dbReference type="InterPro" id="IPR003382">
    <property type="entry name" value="Flavoprotein"/>
</dbReference>
<dbReference type="RefSeq" id="WP_212691761.1">
    <property type="nucleotide sequence ID" value="NZ_CAJXUH010000004.1"/>
</dbReference>
<dbReference type="KEGG" id="vgu:HYG85_24055"/>
<dbReference type="Proteomes" id="UP000677305">
    <property type="component" value="Chromosome"/>
</dbReference>
<keyword evidence="3" id="KW-1185">Reference proteome</keyword>
<dbReference type="InterPro" id="IPR014214">
    <property type="entry name" value="Dipicolinic_acid_synth_B"/>
</dbReference>
<dbReference type="InterPro" id="IPR036551">
    <property type="entry name" value="Flavin_trans-like"/>
</dbReference>
<evidence type="ECO:0000313" key="2">
    <source>
        <dbReference type="EMBL" id="QUH31840.1"/>
    </source>
</evidence>
<dbReference type="Gene3D" id="3.40.50.1950">
    <property type="entry name" value="Flavin prenyltransferase-like"/>
    <property type="match status" value="1"/>
</dbReference>
<dbReference type="PIRSF" id="PIRSF001390">
    <property type="entry name" value="Dipicolinate_synth_subunit_B"/>
    <property type="match status" value="1"/>
</dbReference>
<name>A0A8J8SES0_9FIRM</name>
<dbReference type="NCBIfam" id="NF006161">
    <property type="entry name" value="PRK08305.1"/>
    <property type="match status" value="1"/>
</dbReference>
<reference evidence="2 3" key="1">
    <citation type="submission" date="2020-07" db="EMBL/GenBank/DDBJ databases">
        <title>Vallitalea guaymasensis genome.</title>
        <authorList>
            <person name="Postec A."/>
        </authorList>
    </citation>
    <scope>NUCLEOTIDE SEQUENCE [LARGE SCALE GENOMIC DNA]</scope>
    <source>
        <strain evidence="2 3">Ra1766G1</strain>
    </source>
</reference>
<organism evidence="2 3">
    <name type="scientific">Vallitalea guaymasensis</name>
    <dbReference type="NCBI Taxonomy" id="1185412"/>
    <lineage>
        <taxon>Bacteria</taxon>
        <taxon>Bacillati</taxon>
        <taxon>Bacillota</taxon>
        <taxon>Clostridia</taxon>
        <taxon>Lachnospirales</taxon>
        <taxon>Vallitaleaceae</taxon>
        <taxon>Vallitalea</taxon>
    </lineage>
</organism>
<dbReference type="GO" id="GO:0003824">
    <property type="term" value="F:catalytic activity"/>
    <property type="evidence" value="ECO:0007669"/>
    <property type="project" value="InterPro"/>
</dbReference>